<dbReference type="Gene3D" id="3.30.420.40">
    <property type="match status" value="2"/>
</dbReference>
<evidence type="ECO:0000256" key="2">
    <source>
        <dbReference type="ARBA" id="ARBA00022679"/>
    </source>
</evidence>
<dbReference type="Pfam" id="PF00370">
    <property type="entry name" value="FGGY_N"/>
    <property type="match status" value="1"/>
</dbReference>
<dbReference type="SUPFAM" id="SSF53067">
    <property type="entry name" value="Actin-like ATPase domain"/>
    <property type="match status" value="2"/>
</dbReference>
<evidence type="ECO:0000259" key="8">
    <source>
        <dbReference type="Pfam" id="PF00370"/>
    </source>
</evidence>
<comment type="similarity">
    <text evidence="1 7">Belongs to the FGGY kinase family.</text>
</comment>
<keyword evidence="4 7" id="KW-0418">Kinase</keyword>
<dbReference type="InterPro" id="IPR043129">
    <property type="entry name" value="ATPase_NBD"/>
</dbReference>
<evidence type="ECO:0000256" key="1">
    <source>
        <dbReference type="ARBA" id="ARBA00009156"/>
    </source>
</evidence>
<dbReference type="PROSITE" id="PS00445">
    <property type="entry name" value="FGGY_KINASES_2"/>
    <property type="match status" value="1"/>
</dbReference>
<gene>
    <name evidence="10" type="primary">glpK</name>
    <name evidence="10" type="ORF">ACFFGE_07750</name>
</gene>
<comment type="caution">
    <text evidence="10">The sequence shown here is derived from an EMBL/GenBank/DDBJ whole genome shotgun (WGS) entry which is preliminary data.</text>
</comment>
<dbReference type="PANTHER" id="PTHR10196:SF78">
    <property type="entry name" value="GLYCEROL KINASE"/>
    <property type="match status" value="1"/>
</dbReference>
<evidence type="ECO:0000256" key="6">
    <source>
        <dbReference type="ARBA" id="ARBA00022840"/>
    </source>
</evidence>
<dbReference type="InterPro" id="IPR005999">
    <property type="entry name" value="Glycerol_kin"/>
</dbReference>
<reference evidence="10 11" key="1">
    <citation type="submission" date="2024-09" db="EMBL/GenBank/DDBJ databases">
        <authorList>
            <person name="Sun Q."/>
            <person name="Mori K."/>
        </authorList>
    </citation>
    <scope>NUCLEOTIDE SEQUENCE [LARGE SCALE GENOMIC DNA]</scope>
    <source>
        <strain evidence="10 11">NCAIM B.02621</strain>
    </source>
</reference>
<dbReference type="GO" id="GO:0004370">
    <property type="term" value="F:glycerol kinase activity"/>
    <property type="evidence" value="ECO:0007669"/>
    <property type="project" value="UniProtKB-EC"/>
</dbReference>
<dbReference type="RefSeq" id="WP_376835740.1">
    <property type="nucleotide sequence ID" value="NZ_JBHLSW010000005.1"/>
</dbReference>
<dbReference type="InterPro" id="IPR018485">
    <property type="entry name" value="FGGY_C"/>
</dbReference>
<dbReference type="PIRSF" id="PIRSF000538">
    <property type="entry name" value="GlpK"/>
    <property type="match status" value="1"/>
</dbReference>
<dbReference type="EC" id="2.7.1.30" evidence="10"/>
<feature type="domain" description="Carbohydrate kinase FGGY C-terminal" evidence="9">
    <location>
        <begin position="262"/>
        <end position="451"/>
    </location>
</feature>
<evidence type="ECO:0000313" key="10">
    <source>
        <dbReference type="EMBL" id="MFC0633772.1"/>
    </source>
</evidence>
<evidence type="ECO:0000313" key="11">
    <source>
        <dbReference type="Proteomes" id="UP001589906"/>
    </source>
</evidence>
<feature type="domain" description="Carbohydrate kinase FGGY N-terminal" evidence="8">
    <location>
        <begin position="5"/>
        <end position="253"/>
    </location>
</feature>
<keyword evidence="3" id="KW-0547">Nucleotide-binding</keyword>
<evidence type="ECO:0000256" key="7">
    <source>
        <dbReference type="RuleBase" id="RU003733"/>
    </source>
</evidence>
<dbReference type="Proteomes" id="UP001589906">
    <property type="component" value="Unassembled WGS sequence"/>
</dbReference>
<protein>
    <submittedName>
        <fullName evidence="10">Glycerol kinase GlpK</fullName>
        <ecNumber evidence="10">2.7.1.30</ecNumber>
    </submittedName>
</protein>
<proteinExistence type="inferred from homology"/>
<keyword evidence="5" id="KW-0319">Glycerol metabolism</keyword>
<accession>A0ABV6R429</accession>
<dbReference type="CDD" id="cd07786">
    <property type="entry name" value="FGGY_EcGK_like"/>
    <property type="match status" value="1"/>
</dbReference>
<evidence type="ECO:0000256" key="3">
    <source>
        <dbReference type="ARBA" id="ARBA00022741"/>
    </source>
</evidence>
<sequence length="501" mass="52548">MDPLILSLDQGTTSTRAVAFALTGGGSLTPVAVSQIELAQHYPHPGWVEHDAAEIWAAALQTCREVVDKAGGVARFAAMGLTNQRETAVVWDAATGEPLHRAIVWQDRRTAETTRALAAAGHEPKVQAATGLILDPYFSATKFAWLLDAVPGARARAARGEIRLGTVDAWLIDRLSGGRAHVTDATNAARTSLMDLDTLAWRGDLCELFGVPEPALPRIHACAGPLATTAAEIFGKALPVTGAAGDQQAALVGHGALKAGDAKITYGTGAFLVANVGDRPVPSSARLLGTLGYVADGARAYALEGSIFSAGSAIQWLRDGLKVIDESRQSEALAKSLPDNGGVYLVPGFTGLGAPWWAPDARGALTGLTRDAGPAHFVRAALESLAYQTHDLLDALKQDGAPQLSVLKVDGGVTANAWAMQFVADICEVVVERPAYQEMTALGAARLAAFGAGLIDDLEAREDAAPARWIPRMDDAERGRLLRGWRAAVRAAMIAADPETA</sequence>
<dbReference type="PANTHER" id="PTHR10196">
    <property type="entry name" value="SUGAR KINASE"/>
    <property type="match status" value="1"/>
</dbReference>
<keyword evidence="2 7" id="KW-0808">Transferase</keyword>
<dbReference type="EMBL" id="JBHLSW010000005">
    <property type="protein sequence ID" value="MFC0633772.1"/>
    <property type="molecule type" value="Genomic_DNA"/>
</dbReference>
<name>A0ABV6R429_9CAUL</name>
<dbReference type="InterPro" id="IPR000577">
    <property type="entry name" value="Carb_kinase_FGGY"/>
</dbReference>
<keyword evidence="6" id="KW-0067">ATP-binding</keyword>
<dbReference type="NCBIfam" id="NF000756">
    <property type="entry name" value="PRK00047.1"/>
    <property type="match status" value="1"/>
</dbReference>
<keyword evidence="11" id="KW-1185">Reference proteome</keyword>
<evidence type="ECO:0000259" key="9">
    <source>
        <dbReference type="Pfam" id="PF02782"/>
    </source>
</evidence>
<dbReference type="InterPro" id="IPR018484">
    <property type="entry name" value="FGGY_N"/>
</dbReference>
<dbReference type="NCBIfam" id="TIGR01311">
    <property type="entry name" value="glycerol_kin"/>
    <property type="match status" value="1"/>
</dbReference>
<evidence type="ECO:0000256" key="5">
    <source>
        <dbReference type="ARBA" id="ARBA00022798"/>
    </source>
</evidence>
<evidence type="ECO:0000256" key="4">
    <source>
        <dbReference type="ARBA" id="ARBA00022777"/>
    </source>
</evidence>
<dbReference type="InterPro" id="IPR018483">
    <property type="entry name" value="Carb_kinase_FGGY_CS"/>
</dbReference>
<organism evidence="10 11">
    <name type="scientific">Brevundimonas balnearis</name>
    <dbReference type="NCBI Taxonomy" id="1572858"/>
    <lineage>
        <taxon>Bacteria</taxon>
        <taxon>Pseudomonadati</taxon>
        <taxon>Pseudomonadota</taxon>
        <taxon>Alphaproteobacteria</taxon>
        <taxon>Caulobacterales</taxon>
        <taxon>Caulobacteraceae</taxon>
        <taxon>Brevundimonas</taxon>
    </lineage>
</organism>
<dbReference type="Pfam" id="PF02782">
    <property type="entry name" value="FGGY_C"/>
    <property type="match status" value="1"/>
</dbReference>